<dbReference type="AlphaFoldDB" id="A0A060YL45"/>
<dbReference type="PANTHER" id="PTHR13280">
    <property type="entry name" value="PHOSPHOFURIN ACIDIC CLUSTER SORTING PROTEIN"/>
    <property type="match status" value="1"/>
</dbReference>
<evidence type="ECO:0000313" key="2">
    <source>
        <dbReference type="EMBL" id="CDQ92588.1"/>
    </source>
</evidence>
<dbReference type="GO" id="GO:0072659">
    <property type="term" value="P:protein localization to plasma membrane"/>
    <property type="evidence" value="ECO:0007669"/>
    <property type="project" value="TreeGrafter"/>
</dbReference>
<dbReference type="STRING" id="8022.A0A060YL45"/>
<name>A0A060YL45_ONCMY</name>
<protein>
    <recommendedName>
        <fullName evidence="1">Phosphofurin acidic cluster sorting protein 1/2 C-terminal domain-containing protein</fullName>
    </recommendedName>
</protein>
<sequence>MLTLCLCPPPVCLSVPWFYSPDEDSCQKFIPFIGMVNVGLVEQSSATSGDSDDAAPMATALLSFTPPQVSPALKEATPTPPSSPSLQLIQVQLTHRHNTWFSSYRYS</sequence>
<dbReference type="Proteomes" id="UP000193380">
    <property type="component" value="Unassembled WGS sequence"/>
</dbReference>
<feature type="domain" description="Phosphofurin acidic cluster sorting protein 1/2 C-terminal" evidence="1">
    <location>
        <begin position="20"/>
        <end position="96"/>
    </location>
</feature>
<dbReference type="PANTHER" id="PTHR13280:SF15">
    <property type="entry name" value="PHOSPHOFURIN ACIDIC CLUSTER SORTING PROTEIN 2"/>
    <property type="match status" value="1"/>
</dbReference>
<reference evidence="2" key="1">
    <citation type="journal article" date="2014" name="Nat. Commun.">
        <title>The rainbow trout genome provides novel insights into evolution after whole-genome duplication in vertebrates.</title>
        <authorList>
            <person name="Berthelot C."/>
            <person name="Brunet F."/>
            <person name="Chalopin D."/>
            <person name="Juanchich A."/>
            <person name="Bernard M."/>
            <person name="Noel B."/>
            <person name="Bento P."/>
            <person name="Da Silva C."/>
            <person name="Labadie K."/>
            <person name="Alberti A."/>
            <person name="Aury J.M."/>
            <person name="Louis A."/>
            <person name="Dehais P."/>
            <person name="Bardou P."/>
            <person name="Montfort J."/>
            <person name="Klopp C."/>
            <person name="Cabau C."/>
            <person name="Gaspin C."/>
            <person name="Thorgaard G.H."/>
            <person name="Boussaha M."/>
            <person name="Quillet E."/>
            <person name="Guyomard R."/>
            <person name="Galiana D."/>
            <person name="Bobe J."/>
            <person name="Volff J.N."/>
            <person name="Genet C."/>
            <person name="Wincker P."/>
            <person name="Jaillon O."/>
            <person name="Roest Crollius H."/>
            <person name="Guiguen Y."/>
        </authorList>
    </citation>
    <scope>NUCLEOTIDE SEQUENCE [LARGE SCALE GENOMIC DNA]</scope>
</reference>
<dbReference type="GO" id="GO:0044325">
    <property type="term" value="F:transmembrane transporter binding"/>
    <property type="evidence" value="ECO:0007669"/>
    <property type="project" value="TreeGrafter"/>
</dbReference>
<dbReference type="EMBL" id="FR913504">
    <property type="protein sequence ID" value="CDQ92588.1"/>
    <property type="molecule type" value="Genomic_DNA"/>
</dbReference>
<evidence type="ECO:0000313" key="3">
    <source>
        <dbReference type="Proteomes" id="UP000193380"/>
    </source>
</evidence>
<organism evidence="2 3">
    <name type="scientific">Oncorhynchus mykiss</name>
    <name type="common">Rainbow trout</name>
    <name type="synonym">Salmo gairdneri</name>
    <dbReference type="NCBI Taxonomy" id="8022"/>
    <lineage>
        <taxon>Eukaryota</taxon>
        <taxon>Metazoa</taxon>
        <taxon>Chordata</taxon>
        <taxon>Craniata</taxon>
        <taxon>Vertebrata</taxon>
        <taxon>Euteleostomi</taxon>
        <taxon>Actinopterygii</taxon>
        <taxon>Neopterygii</taxon>
        <taxon>Teleostei</taxon>
        <taxon>Protacanthopterygii</taxon>
        <taxon>Salmoniformes</taxon>
        <taxon>Salmonidae</taxon>
        <taxon>Salmoninae</taxon>
        <taxon>Oncorhynchus</taxon>
    </lineage>
</organism>
<accession>A0A060YL45</accession>
<dbReference type="InterPro" id="IPR019381">
    <property type="entry name" value="PACS1/2_C"/>
</dbReference>
<proteinExistence type="predicted"/>
<evidence type="ECO:0000259" key="1">
    <source>
        <dbReference type="Pfam" id="PF10254"/>
    </source>
</evidence>
<reference evidence="2" key="2">
    <citation type="submission" date="2014-03" db="EMBL/GenBank/DDBJ databases">
        <authorList>
            <person name="Genoscope - CEA"/>
        </authorList>
    </citation>
    <scope>NUCLEOTIDE SEQUENCE</scope>
</reference>
<dbReference type="Pfam" id="PF10254">
    <property type="entry name" value="Pacs-1"/>
    <property type="match status" value="1"/>
</dbReference>
<gene>
    <name evidence="2" type="ORF">GSONMT00063845001</name>
</gene>
<dbReference type="PaxDb" id="8022-A0A060YL45"/>